<reference evidence="6" key="2">
    <citation type="journal article" date="2021" name="PeerJ">
        <title>Extensive microbial diversity within the chicken gut microbiome revealed by metagenomics and culture.</title>
        <authorList>
            <person name="Gilroy R."/>
            <person name="Ravi A."/>
            <person name="Getino M."/>
            <person name="Pursley I."/>
            <person name="Horton D.L."/>
            <person name="Alikhan N.F."/>
            <person name="Baker D."/>
            <person name="Gharbi K."/>
            <person name="Hall N."/>
            <person name="Watson M."/>
            <person name="Adriaenssens E.M."/>
            <person name="Foster-Nyarko E."/>
            <person name="Jarju S."/>
            <person name="Secka A."/>
            <person name="Antonio M."/>
            <person name="Oren A."/>
            <person name="Chaudhuri R.R."/>
            <person name="La Ragione R."/>
            <person name="Hildebrand F."/>
            <person name="Pallen M.J."/>
        </authorList>
    </citation>
    <scope>NUCLEOTIDE SEQUENCE</scope>
    <source>
        <strain evidence="6">1383</strain>
    </source>
</reference>
<keyword evidence="3" id="KW-0809">Transit peptide</keyword>
<name>A0A9D1H9N0_9FLAO</name>
<dbReference type="SUPFAM" id="SSF81296">
    <property type="entry name" value="E set domains"/>
    <property type="match status" value="1"/>
</dbReference>
<dbReference type="InterPro" id="IPR044505">
    <property type="entry name" value="GlgX_Isoamylase_N_E_set"/>
</dbReference>
<evidence type="ECO:0000313" key="7">
    <source>
        <dbReference type="Proteomes" id="UP000824161"/>
    </source>
</evidence>
<evidence type="ECO:0000256" key="3">
    <source>
        <dbReference type="ARBA" id="ARBA00022946"/>
    </source>
</evidence>
<dbReference type="InterPro" id="IPR004193">
    <property type="entry name" value="Glyco_hydro_13_N"/>
</dbReference>
<dbReference type="InterPro" id="IPR048650">
    <property type="entry name" value="ISOA1-3-like_C"/>
</dbReference>
<dbReference type="Proteomes" id="UP000824161">
    <property type="component" value="Unassembled WGS sequence"/>
</dbReference>
<proteinExistence type="inferred from homology"/>
<dbReference type="CDD" id="cd02856">
    <property type="entry name" value="E_set_GDE_Isoamylase_N"/>
    <property type="match status" value="1"/>
</dbReference>
<dbReference type="Pfam" id="PF00128">
    <property type="entry name" value="Alpha-amylase"/>
    <property type="match status" value="1"/>
</dbReference>
<dbReference type="GO" id="GO:0019156">
    <property type="term" value="F:isoamylase activity"/>
    <property type="evidence" value="ECO:0007669"/>
    <property type="project" value="UniProtKB-ARBA"/>
</dbReference>
<dbReference type="InterPro" id="IPR014756">
    <property type="entry name" value="Ig_E-set"/>
</dbReference>
<dbReference type="EMBL" id="DVLY01000017">
    <property type="protein sequence ID" value="HIT97350.1"/>
    <property type="molecule type" value="Genomic_DNA"/>
</dbReference>
<dbReference type="Pfam" id="PF21156">
    <property type="entry name" value="ISOA1-3_C"/>
    <property type="match status" value="1"/>
</dbReference>
<evidence type="ECO:0000256" key="4">
    <source>
        <dbReference type="ARBA" id="ARBA00023295"/>
    </source>
</evidence>
<dbReference type="SMART" id="SM00642">
    <property type="entry name" value="Aamy"/>
    <property type="match status" value="1"/>
</dbReference>
<organism evidence="6 7">
    <name type="scientific">Candidatus Merdimorpha stercoravium</name>
    <dbReference type="NCBI Taxonomy" id="2840863"/>
    <lineage>
        <taxon>Bacteria</taxon>
        <taxon>Pseudomonadati</taxon>
        <taxon>Bacteroidota</taxon>
        <taxon>Flavobacteriia</taxon>
        <taxon>Flavobacteriales</taxon>
        <taxon>Candidatus Merdimorpha</taxon>
    </lineage>
</organism>
<dbReference type="SUPFAM" id="SSF51445">
    <property type="entry name" value="(Trans)glycosidases"/>
    <property type="match status" value="1"/>
</dbReference>
<dbReference type="Gene3D" id="3.20.20.80">
    <property type="entry name" value="Glycosidases"/>
    <property type="match status" value="1"/>
</dbReference>
<dbReference type="PANTHER" id="PTHR43002">
    <property type="entry name" value="GLYCOGEN DEBRANCHING ENZYME"/>
    <property type="match status" value="1"/>
</dbReference>
<keyword evidence="4" id="KW-0326">Glycosidase</keyword>
<evidence type="ECO:0000259" key="5">
    <source>
        <dbReference type="SMART" id="SM00642"/>
    </source>
</evidence>
<keyword evidence="2" id="KW-0378">Hydrolase</keyword>
<dbReference type="InterPro" id="IPR011837">
    <property type="entry name" value="Glycogen_debranch_GlgX"/>
</dbReference>
<dbReference type="Gene3D" id="2.60.40.1180">
    <property type="entry name" value="Golgi alpha-mannosidase II"/>
    <property type="match status" value="1"/>
</dbReference>
<sequence>MLTTPSQDGPYRISEGQAAPLGATVTDEGVNFSLYTRKAFSVELLLFAHPDDATPCQIIRLDPKKHRSYHYWHVLVHGAGEGLYYGYRVYGDYLPSEGLYFDGSKLLTDPFARGLYGKNYSRAQASCYGRDNLATAIKSVVVDSRGYDWEGDRHPRIPLSRSVIYEMHIKGFTAHPNAGISGVRPGTFSAAVQKIPYLQSLGVTAVELMPVFAFDPQDAPSGLKNYWGYSPINFFAPHWGYGTTDDPLQTVREFRDMVKAFHRAGMEVILDVVYNHTAESGKVGPWLNFKGQAASVYYIMTADRSAFADYTGCGNTVNTNDPILRRVLRESLRYWVDSMHVDGFRFDLAAILTRGPEGNVLVDSPALGSIEADPVLSDTKLIAEAWDAAGLYQLGFFAGRGRDSRWAEWNGAYRDDIRRFVRGDEGMVSRLAARIIGSPDIYVDATHDINQSIHFVSCHDGFTLNDLVTYRVKHNLANGEDNRDGLNENYSANYGVEGPGDDPALEELRERQVRNFFALLLFTHGTPMIGMGDEVRRTQQGNNNAYCQDNTLSWFDWDDPLRHADTLEYVRRLIGYVQGLSLYGLNRLIQVGFDDRKPFLLWHGPQLNNADWRPISHTLAMEMFHPEKGEHLYIAFNMYWGDIDFELPPPVRGSWRLVADTCLPVKDDFRLTRLLDQRKYTLKARSVLIATDLPDK</sequence>
<protein>
    <submittedName>
        <fullName evidence="6">Glycogen debranching protein GlgX</fullName>
    </submittedName>
</protein>
<dbReference type="InterPro" id="IPR017853">
    <property type="entry name" value="GH"/>
</dbReference>
<dbReference type="Gene3D" id="2.60.40.10">
    <property type="entry name" value="Immunoglobulins"/>
    <property type="match status" value="1"/>
</dbReference>
<dbReference type="InterPro" id="IPR006047">
    <property type="entry name" value="GH13_cat_dom"/>
</dbReference>
<evidence type="ECO:0000256" key="1">
    <source>
        <dbReference type="ARBA" id="ARBA00008061"/>
    </source>
</evidence>
<reference evidence="6" key="1">
    <citation type="submission" date="2020-10" db="EMBL/GenBank/DDBJ databases">
        <authorList>
            <person name="Gilroy R."/>
        </authorList>
    </citation>
    <scope>NUCLEOTIDE SEQUENCE</scope>
    <source>
        <strain evidence="6">1383</strain>
    </source>
</reference>
<gene>
    <name evidence="6" type="primary">glgX</name>
    <name evidence="6" type="ORF">IAC44_00770</name>
</gene>
<dbReference type="SUPFAM" id="SSF51011">
    <property type="entry name" value="Glycosyl hydrolase domain"/>
    <property type="match status" value="1"/>
</dbReference>
<evidence type="ECO:0000313" key="6">
    <source>
        <dbReference type="EMBL" id="HIT97350.1"/>
    </source>
</evidence>
<dbReference type="InterPro" id="IPR013780">
    <property type="entry name" value="Glyco_hydro_b"/>
</dbReference>
<dbReference type="InterPro" id="IPR013783">
    <property type="entry name" value="Ig-like_fold"/>
</dbReference>
<evidence type="ECO:0000256" key="2">
    <source>
        <dbReference type="ARBA" id="ARBA00022801"/>
    </source>
</evidence>
<dbReference type="NCBIfam" id="TIGR02100">
    <property type="entry name" value="glgX_debranch"/>
    <property type="match status" value="1"/>
</dbReference>
<feature type="domain" description="Glycosyl hydrolase family 13 catalytic" evidence="5">
    <location>
        <begin position="166"/>
        <end position="571"/>
    </location>
</feature>
<dbReference type="Pfam" id="PF02922">
    <property type="entry name" value="CBM_48"/>
    <property type="match status" value="1"/>
</dbReference>
<accession>A0A9D1H9N0</accession>
<comment type="caution">
    <text evidence="6">The sequence shown here is derived from an EMBL/GenBank/DDBJ whole genome shotgun (WGS) entry which is preliminary data.</text>
</comment>
<comment type="similarity">
    <text evidence="1">Belongs to the glycosyl hydrolase 13 family.</text>
</comment>
<dbReference type="CDD" id="cd11326">
    <property type="entry name" value="AmyAc_Glg_debranch"/>
    <property type="match status" value="1"/>
</dbReference>
<dbReference type="GO" id="GO:0005980">
    <property type="term" value="P:glycogen catabolic process"/>
    <property type="evidence" value="ECO:0007669"/>
    <property type="project" value="InterPro"/>
</dbReference>
<dbReference type="AlphaFoldDB" id="A0A9D1H9N0"/>
<dbReference type="GO" id="GO:0004135">
    <property type="term" value="F:amylo-alpha-1,6-glucosidase activity"/>
    <property type="evidence" value="ECO:0007669"/>
    <property type="project" value="InterPro"/>
</dbReference>